<evidence type="ECO:0000313" key="14">
    <source>
        <dbReference type="Proteomes" id="UP001156703"/>
    </source>
</evidence>
<keyword evidence="14" id="KW-1185">Reference proteome</keyword>
<feature type="transmembrane region" description="Helical" evidence="11">
    <location>
        <begin position="259"/>
        <end position="278"/>
    </location>
</feature>
<keyword evidence="8 11" id="KW-0472">Membrane</keyword>
<comment type="caution">
    <text evidence="13">The sequence shown here is derived from an EMBL/GenBank/DDBJ whole genome shotgun (WGS) entry which is preliminary data.</text>
</comment>
<evidence type="ECO:0000256" key="4">
    <source>
        <dbReference type="ARBA" id="ARBA00022692"/>
    </source>
</evidence>
<keyword evidence="7 9" id="KW-0408">Iron</keyword>
<dbReference type="InterPro" id="IPR002326">
    <property type="entry name" value="Cyt_c1"/>
</dbReference>
<keyword evidence="13" id="KW-0687">Ribonucleoprotein</keyword>
<evidence type="ECO:0000256" key="10">
    <source>
        <dbReference type="SAM" id="MobiDB-lite"/>
    </source>
</evidence>
<protein>
    <recommendedName>
        <fullName evidence="2">Cytochrome c1</fullName>
    </recommendedName>
</protein>
<name>A0ABQ5Z9U2_9SPHN</name>
<keyword evidence="3 9" id="KW-0349">Heme</keyword>
<sequence>MARIIGFFVGLGFVGVLLFSLVVNGLDYFRNPPEPTAAHEFHKHPRDAELPSAGMMGKFDRAQLQRGFQVYKEVCSACHSLKYVSFYQLHDLGYSEAEVKAIANQWATEVPSINPDTGEAATRKALVSDRFPSPYANETAARAANNNALPPDLSLITEAREDGPNYVYSLITGYADQAGYKNDKGEELLKKFPDAATPQGLYFNPYFANLNIAMPPPLAADGQVTYADGTVATKDQMAKDIAAFLTWTAEPTLERRHSAGWAVLLFLAIATGLAYLSYRNIWAEAKRKVAPRGPLDPENKARMDAAKAESGIAG</sequence>
<keyword evidence="5 9" id="KW-0479">Metal-binding</keyword>
<keyword evidence="13" id="KW-0689">Ribosomal protein</keyword>
<dbReference type="PANTHER" id="PTHR10266">
    <property type="entry name" value="CYTOCHROME C1"/>
    <property type="match status" value="1"/>
</dbReference>
<dbReference type="Gene3D" id="1.20.5.100">
    <property type="entry name" value="Cytochrome c1, transmembrane anchor, C-terminal"/>
    <property type="match status" value="1"/>
</dbReference>
<dbReference type="PRINTS" id="PR00603">
    <property type="entry name" value="CYTOCHROMEC1"/>
</dbReference>
<dbReference type="SUPFAM" id="SSF46626">
    <property type="entry name" value="Cytochrome c"/>
    <property type="match status" value="1"/>
</dbReference>
<dbReference type="Pfam" id="PF02167">
    <property type="entry name" value="Cytochrom_C1"/>
    <property type="match status" value="1"/>
</dbReference>
<dbReference type="Gene3D" id="1.10.760.10">
    <property type="entry name" value="Cytochrome c-like domain"/>
    <property type="match status" value="1"/>
</dbReference>
<dbReference type="InterPro" id="IPR009056">
    <property type="entry name" value="Cyt_c-like_dom"/>
</dbReference>
<dbReference type="PANTHER" id="PTHR10266:SF3">
    <property type="entry name" value="CYTOCHROME C1, HEME PROTEIN, MITOCHONDRIAL"/>
    <property type="match status" value="1"/>
</dbReference>
<evidence type="ECO:0000256" key="1">
    <source>
        <dbReference type="ARBA" id="ARBA00004370"/>
    </source>
</evidence>
<evidence type="ECO:0000256" key="6">
    <source>
        <dbReference type="ARBA" id="ARBA00022989"/>
    </source>
</evidence>
<feature type="region of interest" description="Disordered" evidence="10">
    <location>
        <begin position="291"/>
        <end position="314"/>
    </location>
</feature>
<evidence type="ECO:0000256" key="5">
    <source>
        <dbReference type="ARBA" id="ARBA00022723"/>
    </source>
</evidence>
<dbReference type="PROSITE" id="PS51007">
    <property type="entry name" value="CYTC"/>
    <property type="match status" value="1"/>
</dbReference>
<evidence type="ECO:0000256" key="8">
    <source>
        <dbReference type="ARBA" id="ARBA00023136"/>
    </source>
</evidence>
<feature type="domain" description="Cytochrome c" evidence="12">
    <location>
        <begin position="62"/>
        <end position="171"/>
    </location>
</feature>
<proteinExistence type="predicted"/>
<dbReference type="Proteomes" id="UP001156703">
    <property type="component" value="Unassembled WGS sequence"/>
</dbReference>
<gene>
    <name evidence="13" type="primary">fbcC</name>
    <name evidence="13" type="ORF">GCM10007925_10730</name>
</gene>
<keyword evidence="4 11" id="KW-0812">Transmembrane</keyword>
<feature type="compositionally biased region" description="Basic and acidic residues" evidence="10">
    <location>
        <begin position="295"/>
        <end position="307"/>
    </location>
</feature>
<keyword evidence="6 11" id="KW-1133">Transmembrane helix</keyword>
<evidence type="ECO:0000256" key="11">
    <source>
        <dbReference type="SAM" id="Phobius"/>
    </source>
</evidence>
<evidence type="ECO:0000256" key="3">
    <source>
        <dbReference type="ARBA" id="ARBA00022617"/>
    </source>
</evidence>
<dbReference type="GO" id="GO:0005840">
    <property type="term" value="C:ribosome"/>
    <property type="evidence" value="ECO:0007669"/>
    <property type="project" value="UniProtKB-KW"/>
</dbReference>
<accession>A0ABQ5Z9U2</accession>
<evidence type="ECO:0000313" key="13">
    <source>
        <dbReference type="EMBL" id="GLR47362.1"/>
    </source>
</evidence>
<evidence type="ECO:0000256" key="9">
    <source>
        <dbReference type="PROSITE-ProRule" id="PRU00433"/>
    </source>
</evidence>
<dbReference type="RefSeq" id="WP_084184202.1">
    <property type="nucleotide sequence ID" value="NZ_BSOO01000008.1"/>
</dbReference>
<reference evidence="14" key="1">
    <citation type="journal article" date="2019" name="Int. J. Syst. Evol. Microbiol.">
        <title>The Global Catalogue of Microorganisms (GCM) 10K type strain sequencing project: providing services to taxonomists for standard genome sequencing and annotation.</title>
        <authorList>
            <consortium name="The Broad Institute Genomics Platform"/>
            <consortium name="The Broad Institute Genome Sequencing Center for Infectious Disease"/>
            <person name="Wu L."/>
            <person name="Ma J."/>
        </authorList>
    </citation>
    <scope>NUCLEOTIDE SEQUENCE [LARGE SCALE GENOMIC DNA]</scope>
    <source>
        <strain evidence="14">NBRC 102146</strain>
    </source>
</reference>
<evidence type="ECO:0000259" key="12">
    <source>
        <dbReference type="PROSITE" id="PS51007"/>
    </source>
</evidence>
<evidence type="ECO:0000256" key="2">
    <source>
        <dbReference type="ARBA" id="ARBA00016165"/>
    </source>
</evidence>
<comment type="subcellular location">
    <subcellularLocation>
        <location evidence="1">Membrane</location>
    </subcellularLocation>
</comment>
<organism evidence="13 14">
    <name type="scientific">Sphingomonas astaxanthinifaciens DSM 22298</name>
    <dbReference type="NCBI Taxonomy" id="1123267"/>
    <lineage>
        <taxon>Bacteria</taxon>
        <taxon>Pseudomonadati</taxon>
        <taxon>Pseudomonadota</taxon>
        <taxon>Alphaproteobacteria</taxon>
        <taxon>Sphingomonadales</taxon>
        <taxon>Sphingomonadaceae</taxon>
        <taxon>Sphingomonas</taxon>
    </lineage>
</organism>
<evidence type="ECO:0000256" key="7">
    <source>
        <dbReference type="ARBA" id="ARBA00023004"/>
    </source>
</evidence>
<dbReference type="EMBL" id="BSOO01000008">
    <property type="protein sequence ID" value="GLR47362.1"/>
    <property type="molecule type" value="Genomic_DNA"/>
</dbReference>
<dbReference type="InterPro" id="IPR036909">
    <property type="entry name" value="Cyt_c-like_dom_sf"/>
</dbReference>